<dbReference type="PATRIC" id="fig|1429438.4.peg.7140"/>
<dbReference type="InterPro" id="IPR002347">
    <property type="entry name" value="SDR_fam"/>
</dbReference>
<evidence type="ECO:0000313" key="6">
    <source>
        <dbReference type="Proteomes" id="UP000019141"/>
    </source>
</evidence>
<evidence type="ECO:0000313" key="5">
    <source>
        <dbReference type="EMBL" id="ETW93708.1"/>
    </source>
</evidence>
<dbReference type="PRINTS" id="PR00081">
    <property type="entry name" value="GDHRDH"/>
</dbReference>
<organism evidence="5 6">
    <name type="scientific">Entotheonella factor</name>
    <dbReference type="NCBI Taxonomy" id="1429438"/>
    <lineage>
        <taxon>Bacteria</taxon>
        <taxon>Pseudomonadati</taxon>
        <taxon>Nitrospinota/Tectimicrobiota group</taxon>
        <taxon>Candidatus Tectimicrobiota</taxon>
        <taxon>Candidatus Entotheonellia</taxon>
        <taxon>Candidatus Entotheonellales</taxon>
        <taxon>Candidatus Entotheonellaceae</taxon>
        <taxon>Candidatus Entotheonella</taxon>
    </lineage>
</organism>
<dbReference type="CDD" id="cd05233">
    <property type="entry name" value="SDR_c"/>
    <property type="match status" value="1"/>
</dbReference>
<reference evidence="5 6" key="1">
    <citation type="journal article" date="2014" name="Nature">
        <title>An environmental bacterial taxon with a large and distinct metabolic repertoire.</title>
        <authorList>
            <person name="Wilson M.C."/>
            <person name="Mori T."/>
            <person name="Ruckert C."/>
            <person name="Uria A.R."/>
            <person name="Helf M.J."/>
            <person name="Takada K."/>
            <person name="Gernert C."/>
            <person name="Steffens U.A."/>
            <person name="Heycke N."/>
            <person name="Schmitt S."/>
            <person name="Rinke C."/>
            <person name="Helfrich E.J."/>
            <person name="Brachmann A.O."/>
            <person name="Gurgui C."/>
            <person name="Wakimoto T."/>
            <person name="Kracht M."/>
            <person name="Crusemann M."/>
            <person name="Hentschel U."/>
            <person name="Abe I."/>
            <person name="Matsunaga S."/>
            <person name="Kalinowski J."/>
            <person name="Takeyama H."/>
            <person name="Piel J."/>
        </authorList>
    </citation>
    <scope>NUCLEOTIDE SEQUENCE [LARGE SCALE GENOMIC DNA]</scope>
    <source>
        <strain evidence="6">TSY1</strain>
    </source>
</reference>
<proteinExistence type="inferred from homology"/>
<evidence type="ECO:0000256" key="1">
    <source>
        <dbReference type="ARBA" id="ARBA00006484"/>
    </source>
</evidence>
<accession>W4L6I9</accession>
<keyword evidence="2" id="KW-0560">Oxidoreductase</keyword>
<comment type="caution">
    <text evidence="5">The sequence shown here is derived from an EMBL/GenBank/DDBJ whole genome shotgun (WGS) entry which is preliminary data.</text>
</comment>
<name>W4L6I9_ENTF1</name>
<dbReference type="InterPro" id="IPR036291">
    <property type="entry name" value="NAD(P)-bd_dom_sf"/>
</dbReference>
<evidence type="ECO:0000256" key="2">
    <source>
        <dbReference type="ARBA" id="ARBA00023002"/>
    </source>
</evidence>
<comment type="similarity">
    <text evidence="1 3">Belongs to the short-chain dehydrogenases/reductases (SDR) family.</text>
</comment>
<dbReference type="PROSITE" id="PS00061">
    <property type="entry name" value="ADH_SHORT"/>
    <property type="match status" value="1"/>
</dbReference>
<dbReference type="Pfam" id="PF00106">
    <property type="entry name" value="adh_short"/>
    <property type="match status" value="1"/>
</dbReference>
<dbReference type="PANTHER" id="PTHR43669:SF8">
    <property type="entry name" value="SHORT-CHAIN TYPE DEHYDROGENASE_REDUCTASE-RELATED"/>
    <property type="match status" value="1"/>
</dbReference>
<protein>
    <recommendedName>
        <fullName evidence="7">Oxidoreductase</fullName>
    </recommendedName>
</protein>
<evidence type="ECO:0000256" key="4">
    <source>
        <dbReference type="SAM" id="MobiDB-lite"/>
    </source>
</evidence>
<dbReference type="FunFam" id="3.40.50.720:FF:000084">
    <property type="entry name" value="Short-chain dehydrogenase reductase"/>
    <property type="match status" value="1"/>
</dbReference>
<dbReference type="HOGENOM" id="CLU_010194_1_1_7"/>
<sequence length="276" mass="29286">MKLEGKVALITGTSPNIGGGIALGMADEGAKLVCIDLDAAKANGCAAQIRQQGGEALGLACDVTDETQVKSVVAQAVETYGGIDILVNAAVIFNTKGVLDMPVAEWRQQIDVILTGAFLCTQHAAQVMIDQGRRGAIINIISTAGHQGEPWNVGYSTGKSGMLNFTRSVAMELAEFGIRVNSLTPTATDPSESIARAEQWGVPPRRPAPASSRRRGFMGDSRYGSPMQVLPSPRHYARAAVFLASDDAEMITGEDLRVDTGTVARYWRWDPSAPLG</sequence>
<dbReference type="SUPFAM" id="SSF51735">
    <property type="entry name" value="NAD(P)-binding Rossmann-fold domains"/>
    <property type="match status" value="1"/>
</dbReference>
<dbReference type="InterPro" id="IPR020904">
    <property type="entry name" value="Sc_DH/Rdtase_CS"/>
</dbReference>
<dbReference type="GO" id="GO:0016491">
    <property type="term" value="F:oxidoreductase activity"/>
    <property type="evidence" value="ECO:0007669"/>
    <property type="project" value="UniProtKB-KW"/>
</dbReference>
<feature type="region of interest" description="Disordered" evidence="4">
    <location>
        <begin position="187"/>
        <end position="223"/>
    </location>
</feature>
<dbReference type="PRINTS" id="PR00080">
    <property type="entry name" value="SDRFAMILY"/>
</dbReference>
<evidence type="ECO:0000256" key="3">
    <source>
        <dbReference type="RuleBase" id="RU000363"/>
    </source>
</evidence>
<keyword evidence="6" id="KW-1185">Reference proteome</keyword>
<dbReference type="EMBL" id="AZHW01001187">
    <property type="protein sequence ID" value="ETW93708.1"/>
    <property type="molecule type" value="Genomic_DNA"/>
</dbReference>
<gene>
    <name evidence="5" type="ORF">ETSY1_38060</name>
</gene>
<dbReference type="PANTHER" id="PTHR43669">
    <property type="entry name" value="5-KETO-D-GLUCONATE 5-REDUCTASE"/>
    <property type="match status" value="1"/>
</dbReference>
<dbReference type="Gene3D" id="3.40.50.720">
    <property type="entry name" value="NAD(P)-binding Rossmann-like Domain"/>
    <property type="match status" value="1"/>
</dbReference>
<dbReference type="AlphaFoldDB" id="W4L6I9"/>
<dbReference type="Proteomes" id="UP000019141">
    <property type="component" value="Unassembled WGS sequence"/>
</dbReference>
<evidence type="ECO:0008006" key="7">
    <source>
        <dbReference type="Google" id="ProtNLM"/>
    </source>
</evidence>